<feature type="non-terminal residue" evidence="3">
    <location>
        <position position="1"/>
    </location>
</feature>
<dbReference type="EMBL" id="CAJOBJ010352946">
    <property type="protein sequence ID" value="CAF5210674.1"/>
    <property type="molecule type" value="Genomic_DNA"/>
</dbReference>
<organism evidence="3 4">
    <name type="scientific">Rotaria magnacalcarata</name>
    <dbReference type="NCBI Taxonomy" id="392030"/>
    <lineage>
        <taxon>Eukaryota</taxon>
        <taxon>Metazoa</taxon>
        <taxon>Spiralia</taxon>
        <taxon>Gnathifera</taxon>
        <taxon>Rotifera</taxon>
        <taxon>Eurotatoria</taxon>
        <taxon>Bdelloidea</taxon>
        <taxon>Philodinida</taxon>
        <taxon>Philodinidae</taxon>
        <taxon>Rotaria</taxon>
    </lineage>
</organism>
<dbReference type="InterPro" id="IPR001977">
    <property type="entry name" value="Depp_CoAkinase"/>
</dbReference>
<dbReference type="GO" id="GO:0004140">
    <property type="term" value="F:dephospho-CoA kinase activity"/>
    <property type="evidence" value="ECO:0007669"/>
    <property type="project" value="InterPro"/>
</dbReference>
<dbReference type="Gene3D" id="3.40.50.300">
    <property type="entry name" value="P-loop containing nucleotide triphosphate hydrolases"/>
    <property type="match status" value="1"/>
</dbReference>
<dbReference type="PANTHER" id="PTHR10695:SF46">
    <property type="entry name" value="BIFUNCTIONAL COENZYME A SYNTHASE-RELATED"/>
    <property type="match status" value="1"/>
</dbReference>
<dbReference type="CDD" id="cd02022">
    <property type="entry name" value="DPCK"/>
    <property type="match status" value="1"/>
</dbReference>
<reference evidence="3" key="1">
    <citation type="submission" date="2021-02" db="EMBL/GenBank/DDBJ databases">
        <authorList>
            <person name="Nowell W R."/>
        </authorList>
    </citation>
    <scope>NUCLEOTIDE SEQUENCE</scope>
</reference>
<evidence type="ECO:0000256" key="1">
    <source>
        <dbReference type="ARBA" id="ARBA00022741"/>
    </source>
</evidence>
<dbReference type="Proteomes" id="UP000681720">
    <property type="component" value="Unassembled WGS sequence"/>
</dbReference>
<sequence>MFSCQKNKKFYLIYTGHETYKVDTEVYKQIITTFGEDIINPTDRSIDRKLLGKKVFQSSNELKKLTDIVWPAILNLTRERIDCLFEEGKRIIFLDAAVLIEAKWTVAVNEIWIASIPPKEAIRRVVERDRISIEEAKRRLSAQISNQERFSYANVLFCTYWAESVTQKQVEHAWNLLLQRING</sequence>
<dbReference type="NCBIfam" id="TIGR00152">
    <property type="entry name" value="dephospho-CoA kinase"/>
    <property type="match status" value="1"/>
</dbReference>
<gene>
    <name evidence="3" type="ORF">GIL414_LOCUS79689</name>
</gene>
<dbReference type="PROSITE" id="PS51219">
    <property type="entry name" value="DPCK"/>
    <property type="match status" value="1"/>
</dbReference>
<proteinExistence type="predicted"/>
<dbReference type="GO" id="GO:0015937">
    <property type="term" value="P:coenzyme A biosynthetic process"/>
    <property type="evidence" value="ECO:0007669"/>
    <property type="project" value="InterPro"/>
</dbReference>
<dbReference type="SUPFAM" id="SSF52540">
    <property type="entry name" value="P-loop containing nucleoside triphosphate hydrolases"/>
    <property type="match status" value="1"/>
</dbReference>
<keyword evidence="2" id="KW-0067">ATP-binding</keyword>
<comment type="caution">
    <text evidence="3">The sequence shown here is derived from an EMBL/GenBank/DDBJ whole genome shotgun (WGS) entry which is preliminary data.</text>
</comment>
<dbReference type="PANTHER" id="PTHR10695">
    <property type="entry name" value="DEPHOSPHO-COA KINASE-RELATED"/>
    <property type="match status" value="1"/>
</dbReference>
<dbReference type="AlphaFoldDB" id="A0A8S3J0Z8"/>
<keyword evidence="1" id="KW-0547">Nucleotide-binding</keyword>
<evidence type="ECO:0000313" key="3">
    <source>
        <dbReference type="EMBL" id="CAF5210674.1"/>
    </source>
</evidence>
<name>A0A8S3J0Z8_9BILA</name>
<accession>A0A8S3J0Z8</accession>
<dbReference type="GO" id="GO:0005524">
    <property type="term" value="F:ATP binding"/>
    <property type="evidence" value="ECO:0007669"/>
    <property type="project" value="UniProtKB-KW"/>
</dbReference>
<dbReference type="InterPro" id="IPR027417">
    <property type="entry name" value="P-loop_NTPase"/>
</dbReference>
<dbReference type="Pfam" id="PF01121">
    <property type="entry name" value="CoaE"/>
    <property type="match status" value="1"/>
</dbReference>
<evidence type="ECO:0000313" key="4">
    <source>
        <dbReference type="Proteomes" id="UP000681720"/>
    </source>
</evidence>
<evidence type="ECO:0000256" key="2">
    <source>
        <dbReference type="ARBA" id="ARBA00022840"/>
    </source>
</evidence>
<evidence type="ECO:0008006" key="5">
    <source>
        <dbReference type="Google" id="ProtNLM"/>
    </source>
</evidence>
<protein>
    <recommendedName>
        <fullName evidence="5">Dephospho-CoA kinase</fullName>
    </recommendedName>
</protein>